<reference evidence="3" key="1">
    <citation type="submission" date="2016-10" db="EMBL/GenBank/DDBJ databases">
        <authorList>
            <person name="Varghese N."/>
            <person name="Submissions S."/>
        </authorList>
    </citation>
    <scope>NUCLEOTIDE SEQUENCE [LARGE SCALE GENOMIC DNA]</scope>
    <source>
        <strain evidence="3">JCM 10271</strain>
    </source>
</reference>
<feature type="region of interest" description="Disordered" evidence="1">
    <location>
        <begin position="112"/>
        <end position="144"/>
    </location>
</feature>
<name>A0A1I5W3L5_9RHOB</name>
<proteinExistence type="predicted"/>
<dbReference type="STRING" id="93684.SAMN05421853_102106"/>
<protein>
    <submittedName>
        <fullName evidence="2">Mu-like prophage protein gp36</fullName>
    </submittedName>
</protein>
<dbReference type="AlphaFoldDB" id="A0A1I5W3L5"/>
<dbReference type="EMBL" id="FOXV01000002">
    <property type="protein sequence ID" value="SFQ14344.1"/>
    <property type="molecule type" value="Genomic_DNA"/>
</dbReference>
<evidence type="ECO:0000313" key="3">
    <source>
        <dbReference type="Proteomes" id="UP000243106"/>
    </source>
</evidence>
<organism evidence="2 3">
    <name type="scientific">Roseivivax halotolerans</name>
    <dbReference type="NCBI Taxonomy" id="93684"/>
    <lineage>
        <taxon>Bacteria</taxon>
        <taxon>Pseudomonadati</taxon>
        <taxon>Pseudomonadota</taxon>
        <taxon>Alphaproteobacteria</taxon>
        <taxon>Rhodobacterales</taxon>
        <taxon>Roseobacteraceae</taxon>
        <taxon>Roseivivax</taxon>
    </lineage>
</organism>
<evidence type="ECO:0000313" key="2">
    <source>
        <dbReference type="EMBL" id="SFQ14344.1"/>
    </source>
</evidence>
<accession>A0A1I5W3L5</accession>
<dbReference type="Pfam" id="PF07030">
    <property type="entry name" value="Phage_Mu_Gp36"/>
    <property type="match status" value="1"/>
</dbReference>
<dbReference type="InterPro" id="IPR009752">
    <property type="entry name" value="Phage_Mu_GpJ"/>
</dbReference>
<evidence type="ECO:0000256" key="1">
    <source>
        <dbReference type="SAM" id="MobiDB-lite"/>
    </source>
</evidence>
<gene>
    <name evidence="2" type="ORF">SAMN05421853_102106</name>
</gene>
<dbReference type="Proteomes" id="UP000243106">
    <property type="component" value="Unassembled WGS sequence"/>
</dbReference>
<dbReference type="RefSeq" id="WP_093009389.1">
    <property type="nucleotide sequence ID" value="NZ_FOXV01000002.1"/>
</dbReference>
<keyword evidence="3" id="KW-1185">Reference proteome</keyword>
<sequence>MAYATQDDITDLYGPDALFAADRDGDGVADAVPVTRALDAASAEIDSYLASRYSLPFETTHPVLTQLCVDIALYRLASAADVATEELRRRYEDAVGALKRLAKGEQSLAIASSDLDEDGEADGPQPVVIDGPPRLFSRDKLRDF</sequence>